<evidence type="ECO:0000256" key="8">
    <source>
        <dbReference type="RuleBase" id="RU003956"/>
    </source>
</evidence>
<evidence type="ECO:0000256" key="9">
    <source>
        <dbReference type="SAM" id="MobiDB-lite"/>
    </source>
</evidence>
<reference evidence="10" key="1">
    <citation type="submission" date="2023-04" db="EMBL/GenBank/DDBJ databases">
        <title>Ambrosiozyma monospora NBRC 1965.</title>
        <authorList>
            <person name="Ichikawa N."/>
            <person name="Sato H."/>
            <person name="Tonouchi N."/>
        </authorList>
    </citation>
    <scope>NUCLEOTIDE SEQUENCE</scope>
    <source>
        <strain evidence="10">NBRC 1965</strain>
    </source>
</reference>
<comment type="caution">
    <text evidence="10">The sequence shown here is derived from an EMBL/GenBank/DDBJ whole genome shotgun (WGS) entry which is preliminary data.</text>
</comment>
<dbReference type="GO" id="GO:0015976">
    <property type="term" value="P:carbon utilization"/>
    <property type="evidence" value="ECO:0007669"/>
    <property type="project" value="InterPro"/>
</dbReference>
<dbReference type="Proteomes" id="UP001165063">
    <property type="component" value="Unassembled WGS sequence"/>
</dbReference>
<feature type="compositionally biased region" description="Low complexity" evidence="9">
    <location>
        <begin position="1"/>
        <end position="17"/>
    </location>
</feature>
<dbReference type="PROSITE" id="PS00705">
    <property type="entry name" value="PROK_CO2_ANHYDRASE_2"/>
    <property type="match status" value="1"/>
</dbReference>
<accession>A0A9W7DJ14</accession>
<dbReference type="InterPro" id="IPR036874">
    <property type="entry name" value="Carbonic_anhydrase_sf"/>
</dbReference>
<dbReference type="GO" id="GO:0034599">
    <property type="term" value="P:cellular response to oxidative stress"/>
    <property type="evidence" value="ECO:0007669"/>
    <property type="project" value="TreeGrafter"/>
</dbReference>
<dbReference type="PANTHER" id="PTHR11002:SF76">
    <property type="entry name" value="CARBONIC ANHYDRASE"/>
    <property type="match status" value="1"/>
</dbReference>
<dbReference type="SMART" id="SM00947">
    <property type="entry name" value="Pro_CA"/>
    <property type="match status" value="1"/>
</dbReference>
<protein>
    <recommendedName>
        <fullName evidence="2 8">Carbonic anhydrase</fullName>
        <ecNumber evidence="2 8">4.2.1.1</ecNumber>
    </recommendedName>
    <alternativeName>
        <fullName evidence="8">Carbonate dehydratase</fullName>
    </alternativeName>
</protein>
<keyword evidence="3 7" id="KW-0479">Metal-binding</keyword>
<evidence type="ECO:0000256" key="6">
    <source>
        <dbReference type="ARBA" id="ARBA00048348"/>
    </source>
</evidence>
<evidence type="ECO:0000256" key="1">
    <source>
        <dbReference type="ARBA" id="ARBA00006217"/>
    </source>
</evidence>
<organism evidence="10 11">
    <name type="scientific">Ambrosiozyma monospora</name>
    <name type="common">Yeast</name>
    <name type="synonym">Endomycopsis monosporus</name>
    <dbReference type="NCBI Taxonomy" id="43982"/>
    <lineage>
        <taxon>Eukaryota</taxon>
        <taxon>Fungi</taxon>
        <taxon>Dikarya</taxon>
        <taxon>Ascomycota</taxon>
        <taxon>Saccharomycotina</taxon>
        <taxon>Pichiomycetes</taxon>
        <taxon>Pichiales</taxon>
        <taxon>Pichiaceae</taxon>
        <taxon>Ambrosiozyma</taxon>
    </lineage>
</organism>
<keyword evidence="5 8" id="KW-0456">Lyase</keyword>
<dbReference type="PANTHER" id="PTHR11002">
    <property type="entry name" value="CARBONIC ANHYDRASE"/>
    <property type="match status" value="1"/>
</dbReference>
<comment type="catalytic activity">
    <reaction evidence="6 8">
        <text>hydrogencarbonate + H(+) = CO2 + H2O</text>
        <dbReference type="Rhea" id="RHEA:10748"/>
        <dbReference type="ChEBI" id="CHEBI:15377"/>
        <dbReference type="ChEBI" id="CHEBI:15378"/>
        <dbReference type="ChEBI" id="CHEBI:16526"/>
        <dbReference type="ChEBI" id="CHEBI:17544"/>
        <dbReference type="EC" id="4.2.1.1"/>
    </reaction>
</comment>
<evidence type="ECO:0000313" key="11">
    <source>
        <dbReference type="Proteomes" id="UP001165063"/>
    </source>
</evidence>
<feature type="binding site" evidence="7">
    <location>
        <position position="98"/>
    </location>
    <ligand>
        <name>Zn(2+)</name>
        <dbReference type="ChEBI" id="CHEBI:29105"/>
    </ligand>
</feature>
<dbReference type="Pfam" id="PF00484">
    <property type="entry name" value="Pro_CA"/>
    <property type="match status" value="1"/>
</dbReference>
<dbReference type="EC" id="4.2.1.1" evidence="2 8"/>
<dbReference type="GO" id="GO:0005737">
    <property type="term" value="C:cytoplasm"/>
    <property type="evidence" value="ECO:0007669"/>
    <property type="project" value="TreeGrafter"/>
</dbReference>
<evidence type="ECO:0000313" key="10">
    <source>
        <dbReference type="EMBL" id="GMG41019.1"/>
    </source>
</evidence>
<proteinExistence type="inferred from homology"/>
<keyword evidence="4 7" id="KW-0862">Zinc</keyword>
<comment type="function">
    <text evidence="8">Reversible hydration of carbon dioxide.</text>
</comment>
<evidence type="ECO:0000256" key="2">
    <source>
        <dbReference type="ARBA" id="ARBA00012925"/>
    </source>
</evidence>
<feature type="binding site" evidence="7">
    <location>
        <position position="100"/>
    </location>
    <ligand>
        <name>Zn(2+)</name>
        <dbReference type="ChEBI" id="CHEBI:29105"/>
    </ligand>
</feature>
<evidence type="ECO:0000256" key="3">
    <source>
        <dbReference type="ARBA" id="ARBA00022723"/>
    </source>
</evidence>
<dbReference type="GO" id="GO:0071244">
    <property type="term" value="P:cellular response to carbon dioxide"/>
    <property type="evidence" value="ECO:0007669"/>
    <property type="project" value="TreeGrafter"/>
</dbReference>
<dbReference type="InterPro" id="IPR015892">
    <property type="entry name" value="Carbonic_anhydrase_CS"/>
</dbReference>
<feature type="compositionally biased region" description="Low complexity" evidence="9">
    <location>
        <begin position="37"/>
        <end position="48"/>
    </location>
</feature>
<dbReference type="OrthoDB" id="10248475at2759"/>
<evidence type="ECO:0000256" key="7">
    <source>
        <dbReference type="PIRSR" id="PIRSR601765-1"/>
    </source>
</evidence>
<dbReference type="Gene3D" id="3.40.1050.10">
    <property type="entry name" value="Carbonic anhydrase"/>
    <property type="match status" value="1"/>
</dbReference>
<dbReference type="CDD" id="cd00883">
    <property type="entry name" value="beta_CA_cladeA"/>
    <property type="match status" value="1"/>
</dbReference>
<evidence type="ECO:0000256" key="5">
    <source>
        <dbReference type="ARBA" id="ARBA00023239"/>
    </source>
</evidence>
<gene>
    <name evidence="10" type="ORF">Amon01_000647600</name>
</gene>
<dbReference type="EMBL" id="BSXU01004144">
    <property type="protein sequence ID" value="GMG41019.1"/>
    <property type="molecule type" value="Genomic_DNA"/>
</dbReference>
<dbReference type="InterPro" id="IPR001765">
    <property type="entry name" value="Carbonic_anhydrase"/>
</dbReference>
<feature type="binding site" evidence="7">
    <location>
        <position position="154"/>
    </location>
    <ligand>
        <name>Zn(2+)</name>
        <dbReference type="ChEBI" id="CHEBI:29105"/>
    </ligand>
</feature>
<dbReference type="AlphaFoldDB" id="A0A9W7DJ14"/>
<dbReference type="GO" id="GO:0008270">
    <property type="term" value="F:zinc ion binding"/>
    <property type="evidence" value="ECO:0007669"/>
    <property type="project" value="UniProtKB-UniRule"/>
</dbReference>
<feature type="binding site" evidence="7">
    <location>
        <position position="157"/>
    </location>
    <ligand>
        <name>Zn(2+)</name>
        <dbReference type="ChEBI" id="CHEBI:29105"/>
    </ligand>
</feature>
<sequence length="281" mass="31176">MAAVSVSTATQSQTTSSDVLTHECQHSHSSHSHSHNNDSNPSSSSSSSTYPFKFDKNSTLQDFLKSNKIQMDHLSKTNPEVMQISAHGQSPHTLWIGCSDSRVNECTALGCLPGEVFTLRNIANIITYQDLSATSSLQFAIDVLKVKKIIVCGHTDCGGIWGSLSSKRLGGVLDSWLTPIRQVRLQNLEELNKIMDPHAKCKRLSELNVLNSIDQIIKHPSFMDAFEEGRLEIYGLVYDVSTGYLHELELPTIEQGPDKLDDLYHVFQLSENGSEDDYSPH</sequence>
<name>A0A9W7DJ14_AMBMO</name>
<comment type="cofactor">
    <cofactor evidence="7">
        <name>Zn(2+)</name>
        <dbReference type="ChEBI" id="CHEBI:29105"/>
    </cofactor>
    <text evidence="7">Binds 1 zinc ion per subunit.</text>
</comment>
<evidence type="ECO:0000256" key="4">
    <source>
        <dbReference type="ARBA" id="ARBA00022833"/>
    </source>
</evidence>
<dbReference type="SUPFAM" id="SSF53056">
    <property type="entry name" value="beta-carbonic anhydrase, cab"/>
    <property type="match status" value="1"/>
</dbReference>
<keyword evidence="11" id="KW-1185">Reference proteome</keyword>
<feature type="region of interest" description="Disordered" evidence="9">
    <location>
        <begin position="1"/>
        <end position="50"/>
    </location>
</feature>
<comment type="similarity">
    <text evidence="1 8">Belongs to the beta-class carbonic anhydrase family.</text>
</comment>
<dbReference type="GO" id="GO:0004089">
    <property type="term" value="F:carbonate dehydratase activity"/>
    <property type="evidence" value="ECO:0007669"/>
    <property type="project" value="UniProtKB-UniRule"/>
</dbReference>